<sequence length="274" mass="30947">MPPHCSLCRKRVRRSQRRRRPKTTGQARTNNGAMTSHHLLDSAELQVDEYIAGTLQSTRYLLQYLLHFAAPNILRRQTPSHLPALFFRINAPSPLLLRYSCIESTFLMILPDDLPTRLPPTSRPFFGIHVNIFSEHPLPRAMSNQSLHKYTRASVYHSTSFPGRTYPSFHPKDPVPTRQLTVTLSKIQASPSPNSTTSPPSLACGLFHLRNYYLLPSFGRPVAIFILLRSPTSNWRITTCVTNHSSLVTSLPFHPSPYPPRLSIPIWTSADCGA</sequence>
<dbReference type="Proteomes" id="UP000308652">
    <property type="component" value="Unassembled WGS sequence"/>
</dbReference>
<evidence type="ECO:0000313" key="3">
    <source>
        <dbReference type="Proteomes" id="UP000308652"/>
    </source>
</evidence>
<evidence type="ECO:0000313" key="2">
    <source>
        <dbReference type="EMBL" id="TFK40061.1"/>
    </source>
</evidence>
<dbReference type="EMBL" id="ML213597">
    <property type="protein sequence ID" value="TFK40061.1"/>
    <property type="molecule type" value="Genomic_DNA"/>
</dbReference>
<proteinExistence type="predicted"/>
<protein>
    <submittedName>
        <fullName evidence="2">Uncharacterized protein</fullName>
    </submittedName>
</protein>
<name>A0A5C3MFV5_9AGAR</name>
<feature type="region of interest" description="Disordered" evidence="1">
    <location>
        <begin position="1"/>
        <end position="35"/>
    </location>
</feature>
<reference evidence="2 3" key="1">
    <citation type="journal article" date="2019" name="Nat. Ecol. Evol.">
        <title>Megaphylogeny resolves global patterns of mushroom evolution.</title>
        <authorList>
            <person name="Varga T."/>
            <person name="Krizsan K."/>
            <person name="Foldi C."/>
            <person name="Dima B."/>
            <person name="Sanchez-Garcia M."/>
            <person name="Sanchez-Ramirez S."/>
            <person name="Szollosi G.J."/>
            <person name="Szarkandi J.G."/>
            <person name="Papp V."/>
            <person name="Albert L."/>
            <person name="Andreopoulos W."/>
            <person name="Angelini C."/>
            <person name="Antonin V."/>
            <person name="Barry K.W."/>
            <person name="Bougher N.L."/>
            <person name="Buchanan P."/>
            <person name="Buyck B."/>
            <person name="Bense V."/>
            <person name="Catcheside P."/>
            <person name="Chovatia M."/>
            <person name="Cooper J."/>
            <person name="Damon W."/>
            <person name="Desjardin D."/>
            <person name="Finy P."/>
            <person name="Geml J."/>
            <person name="Haridas S."/>
            <person name="Hughes K."/>
            <person name="Justo A."/>
            <person name="Karasinski D."/>
            <person name="Kautmanova I."/>
            <person name="Kiss B."/>
            <person name="Kocsube S."/>
            <person name="Kotiranta H."/>
            <person name="LaButti K.M."/>
            <person name="Lechner B.E."/>
            <person name="Liimatainen K."/>
            <person name="Lipzen A."/>
            <person name="Lukacs Z."/>
            <person name="Mihaltcheva S."/>
            <person name="Morgado L.N."/>
            <person name="Niskanen T."/>
            <person name="Noordeloos M.E."/>
            <person name="Ohm R.A."/>
            <person name="Ortiz-Santana B."/>
            <person name="Ovrebo C."/>
            <person name="Racz N."/>
            <person name="Riley R."/>
            <person name="Savchenko A."/>
            <person name="Shiryaev A."/>
            <person name="Soop K."/>
            <person name="Spirin V."/>
            <person name="Szebenyi C."/>
            <person name="Tomsovsky M."/>
            <person name="Tulloss R.E."/>
            <person name="Uehling J."/>
            <person name="Grigoriev I.V."/>
            <person name="Vagvolgyi C."/>
            <person name="Papp T."/>
            <person name="Martin F.M."/>
            <person name="Miettinen O."/>
            <person name="Hibbett D.S."/>
            <person name="Nagy L.G."/>
        </authorList>
    </citation>
    <scope>NUCLEOTIDE SEQUENCE [LARGE SCALE GENOMIC DNA]</scope>
    <source>
        <strain evidence="2 3">CBS 166.37</strain>
    </source>
</reference>
<dbReference type="AlphaFoldDB" id="A0A5C3MFV5"/>
<feature type="compositionally biased region" description="Basic residues" evidence="1">
    <location>
        <begin position="7"/>
        <end position="22"/>
    </location>
</feature>
<organism evidence="2 3">
    <name type="scientific">Crucibulum laeve</name>
    <dbReference type="NCBI Taxonomy" id="68775"/>
    <lineage>
        <taxon>Eukaryota</taxon>
        <taxon>Fungi</taxon>
        <taxon>Dikarya</taxon>
        <taxon>Basidiomycota</taxon>
        <taxon>Agaricomycotina</taxon>
        <taxon>Agaricomycetes</taxon>
        <taxon>Agaricomycetidae</taxon>
        <taxon>Agaricales</taxon>
        <taxon>Agaricineae</taxon>
        <taxon>Nidulariaceae</taxon>
        <taxon>Crucibulum</taxon>
    </lineage>
</organism>
<accession>A0A5C3MFV5</accession>
<feature type="compositionally biased region" description="Polar residues" evidence="1">
    <location>
        <begin position="23"/>
        <end position="34"/>
    </location>
</feature>
<keyword evidence="3" id="KW-1185">Reference proteome</keyword>
<evidence type="ECO:0000256" key="1">
    <source>
        <dbReference type="SAM" id="MobiDB-lite"/>
    </source>
</evidence>
<gene>
    <name evidence="2" type="ORF">BDQ12DRAFT_721536</name>
</gene>